<sequence>MTTPAPTPAAWLAQAATDPQAVLQRRESSPTQVVALPAGTAWDLVATRLDLAERVLDVLNPPRRPGAPVLVDACAQLAYFLIPPGRRWTSEIGGARHLGPGNWLPVPHPDEQSSPYARWLIPPDGTGTLHQINRLRTALAYAFPLYVQEIEAEIAPTQRLIAALDSTW</sequence>
<name>A0ABT1IWN9_9ACTN</name>
<keyword evidence="2" id="KW-1185">Reference proteome</keyword>
<reference evidence="1 2" key="1">
    <citation type="submission" date="2022-06" db="EMBL/GenBank/DDBJ databases">
        <title>Sequencing the genomes of 1000 actinobacteria strains.</title>
        <authorList>
            <person name="Klenk H.-P."/>
        </authorList>
    </citation>
    <scope>NUCLEOTIDE SEQUENCE [LARGE SCALE GENOMIC DNA]</scope>
    <source>
        <strain evidence="1 2">DSM 41656</strain>
    </source>
</reference>
<dbReference type="RefSeq" id="WP_253796281.1">
    <property type="nucleotide sequence ID" value="NZ_BAAAUB010000042.1"/>
</dbReference>
<evidence type="ECO:0000313" key="1">
    <source>
        <dbReference type="EMBL" id="MCP2309286.1"/>
    </source>
</evidence>
<comment type="caution">
    <text evidence="1">The sequence shown here is derived from an EMBL/GenBank/DDBJ whole genome shotgun (WGS) entry which is preliminary data.</text>
</comment>
<proteinExistence type="predicted"/>
<dbReference type="EMBL" id="JAMZDX010000002">
    <property type="protein sequence ID" value="MCP2309286.1"/>
    <property type="molecule type" value="Genomic_DNA"/>
</dbReference>
<organism evidence="1 2">
    <name type="scientific">Kitasatospora paracochleata</name>
    <dbReference type="NCBI Taxonomy" id="58354"/>
    <lineage>
        <taxon>Bacteria</taxon>
        <taxon>Bacillati</taxon>
        <taxon>Actinomycetota</taxon>
        <taxon>Actinomycetes</taxon>
        <taxon>Kitasatosporales</taxon>
        <taxon>Streptomycetaceae</taxon>
        <taxon>Kitasatospora</taxon>
    </lineage>
</organism>
<evidence type="ECO:0000313" key="2">
    <source>
        <dbReference type="Proteomes" id="UP001206483"/>
    </source>
</evidence>
<accession>A0ABT1IWN9</accession>
<dbReference type="Proteomes" id="UP001206483">
    <property type="component" value="Unassembled WGS sequence"/>
</dbReference>
<gene>
    <name evidence="1" type="ORF">FHR36_002410</name>
</gene>
<protein>
    <submittedName>
        <fullName evidence="1">Uncharacterized protein</fullName>
    </submittedName>
</protein>